<dbReference type="GO" id="GO:0043386">
    <property type="term" value="P:mycotoxin biosynthetic process"/>
    <property type="evidence" value="ECO:0007669"/>
    <property type="project" value="InterPro"/>
</dbReference>
<gene>
    <name evidence="5" type="ORF">JMJ77_001691</name>
</gene>
<sequence length="274" mass="30540">MEESKLLGRTSSSDGDTDSSGFADTLERDSIRKTAMSRCEMFRCCLEIILILCLLGTTTTVFRQNAVRQETTAWPAGSDYNHFVPHGRPQFLTLQIPLTCRIDVSSRGIPRPSGPDQYEVTAHAFHDQNALNETLDSWQGLSHAFVRASPYDGSGPQKLFSGDLFEIAAFHQIHCLTSILEDFGLLAAGIPKEELPGYHSGVTLTWEEHKAHCFNYVRQALMCFADSTAEGHIEGDTHRVADHGVMHVCNDFDALLAWSKEPERALPKSWRVTD</sequence>
<comment type="similarity">
    <text evidence="3">Belongs to the ustYa family.</text>
</comment>
<dbReference type="InterPro" id="IPR021765">
    <property type="entry name" value="UstYa-like"/>
</dbReference>
<accession>A0A9P7UCZ0</accession>
<evidence type="ECO:0000256" key="2">
    <source>
        <dbReference type="ARBA" id="ARBA00023002"/>
    </source>
</evidence>
<comment type="pathway">
    <text evidence="1">Mycotoxin biosynthesis.</text>
</comment>
<proteinExistence type="inferred from homology"/>
<dbReference type="GO" id="GO:0016491">
    <property type="term" value="F:oxidoreductase activity"/>
    <property type="evidence" value="ECO:0007669"/>
    <property type="project" value="UniProtKB-KW"/>
</dbReference>
<keyword evidence="2" id="KW-0560">Oxidoreductase</keyword>
<dbReference type="PANTHER" id="PTHR33365">
    <property type="entry name" value="YALI0B05434P"/>
    <property type="match status" value="1"/>
</dbReference>
<comment type="caution">
    <text evidence="5">The sequence shown here is derived from an EMBL/GenBank/DDBJ whole genome shotgun (WGS) entry which is preliminary data.</text>
</comment>
<dbReference type="Pfam" id="PF11807">
    <property type="entry name" value="UstYa"/>
    <property type="match status" value="1"/>
</dbReference>
<keyword evidence="6" id="KW-1185">Reference proteome</keyword>
<evidence type="ECO:0000313" key="5">
    <source>
        <dbReference type="EMBL" id="KAG7051063.1"/>
    </source>
</evidence>
<reference evidence="5" key="1">
    <citation type="submission" date="2021-05" db="EMBL/GenBank/DDBJ databases">
        <title>Comparative genomics of three Colletotrichum scovillei strains and genetic complementation revealed genes involved fungal growth and virulence on chili pepper.</title>
        <authorList>
            <person name="Hsieh D.-K."/>
            <person name="Chuang S.-C."/>
            <person name="Chen C.-Y."/>
            <person name="Chao Y.-T."/>
            <person name="Lu M.-Y.J."/>
            <person name="Lee M.-H."/>
            <person name="Shih M.-C."/>
        </authorList>
    </citation>
    <scope>NUCLEOTIDE SEQUENCE</scope>
    <source>
        <strain evidence="5">Coll-153</strain>
    </source>
</reference>
<evidence type="ECO:0000256" key="1">
    <source>
        <dbReference type="ARBA" id="ARBA00004685"/>
    </source>
</evidence>
<feature type="region of interest" description="Disordered" evidence="4">
    <location>
        <begin position="1"/>
        <end position="23"/>
    </location>
</feature>
<evidence type="ECO:0000256" key="3">
    <source>
        <dbReference type="ARBA" id="ARBA00035112"/>
    </source>
</evidence>
<name>A0A9P7UCZ0_9PEZI</name>
<dbReference type="EMBL" id="JAESDN010000004">
    <property type="protein sequence ID" value="KAG7051063.1"/>
    <property type="molecule type" value="Genomic_DNA"/>
</dbReference>
<evidence type="ECO:0000256" key="4">
    <source>
        <dbReference type="SAM" id="MobiDB-lite"/>
    </source>
</evidence>
<dbReference type="Proteomes" id="UP000699042">
    <property type="component" value="Unassembled WGS sequence"/>
</dbReference>
<dbReference type="PANTHER" id="PTHR33365:SF11">
    <property type="entry name" value="TAT PATHWAY SIGNAL SEQUENCE"/>
    <property type="match status" value="1"/>
</dbReference>
<protein>
    <submittedName>
        <fullName evidence="5">2OG-Fe(II) oxygenase protein</fullName>
    </submittedName>
</protein>
<organism evidence="5 6">
    <name type="scientific">Colletotrichum scovillei</name>
    <dbReference type="NCBI Taxonomy" id="1209932"/>
    <lineage>
        <taxon>Eukaryota</taxon>
        <taxon>Fungi</taxon>
        <taxon>Dikarya</taxon>
        <taxon>Ascomycota</taxon>
        <taxon>Pezizomycotina</taxon>
        <taxon>Sordariomycetes</taxon>
        <taxon>Hypocreomycetidae</taxon>
        <taxon>Glomerellales</taxon>
        <taxon>Glomerellaceae</taxon>
        <taxon>Colletotrichum</taxon>
        <taxon>Colletotrichum acutatum species complex</taxon>
    </lineage>
</organism>
<evidence type="ECO:0000313" key="6">
    <source>
        <dbReference type="Proteomes" id="UP000699042"/>
    </source>
</evidence>
<feature type="compositionally biased region" description="Low complexity" evidence="4">
    <location>
        <begin position="10"/>
        <end position="21"/>
    </location>
</feature>
<dbReference type="AlphaFoldDB" id="A0A9P7UCZ0"/>